<evidence type="ECO:0000313" key="3">
    <source>
        <dbReference type="Proteomes" id="UP000788426"/>
    </source>
</evidence>
<accession>A0ABS6YB72</accession>
<reference evidence="2 3" key="1">
    <citation type="submission" date="2021-07" db="EMBL/GenBank/DDBJ databases">
        <title>Genomic diversity and antimicrobial resistance of Prevotella spp. isolated from chronic lung disease airways.</title>
        <authorList>
            <person name="Webb K.A."/>
            <person name="Olagoke O.S."/>
            <person name="Baird T."/>
            <person name="Neill J."/>
            <person name="Pham A."/>
            <person name="Wells T.J."/>
            <person name="Ramsay K.A."/>
            <person name="Bell S.C."/>
            <person name="Sarovich D.S."/>
            <person name="Price E.P."/>
        </authorList>
    </citation>
    <scope>NUCLEOTIDE SEQUENCE [LARGE SCALE GENOMIC DNA]</scope>
    <source>
        <strain evidence="2 3">SCHI0011.S.12</strain>
    </source>
</reference>
<evidence type="ECO:0000313" key="2">
    <source>
        <dbReference type="EMBL" id="MBW4768436.1"/>
    </source>
</evidence>
<feature type="signal peptide" evidence="1">
    <location>
        <begin position="1"/>
        <end position="23"/>
    </location>
</feature>
<evidence type="ECO:0000256" key="1">
    <source>
        <dbReference type="SAM" id="SignalP"/>
    </source>
</evidence>
<protein>
    <recommendedName>
        <fullName evidence="4">Tetratricopeptide repeat protein</fullName>
    </recommendedName>
</protein>
<keyword evidence="1" id="KW-0732">Signal</keyword>
<proteinExistence type="predicted"/>
<organism evidence="2 3">
    <name type="scientific">Hoylesella nanceiensis</name>
    <dbReference type="NCBI Taxonomy" id="425941"/>
    <lineage>
        <taxon>Bacteria</taxon>
        <taxon>Pseudomonadati</taxon>
        <taxon>Bacteroidota</taxon>
        <taxon>Bacteroidia</taxon>
        <taxon>Bacteroidales</taxon>
        <taxon>Prevotellaceae</taxon>
        <taxon>Hoylesella</taxon>
    </lineage>
</organism>
<dbReference type="EMBL" id="JAHXCT010000001">
    <property type="protein sequence ID" value="MBW4768436.1"/>
    <property type="molecule type" value="Genomic_DNA"/>
</dbReference>
<comment type="caution">
    <text evidence="2">The sequence shown here is derived from an EMBL/GenBank/DDBJ whole genome shotgun (WGS) entry which is preliminary data.</text>
</comment>
<name>A0ABS6YB72_9BACT</name>
<feature type="chain" id="PRO_5047330782" description="Tetratricopeptide repeat protein" evidence="1">
    <location>
        <begin position="24"/>
        <end position="402"/>
    </location>
</feature>
<dbReference type="PROSITE" id="PS51257">
    <property type="entry name" value="PROKAR_LIPOPROTEIN"/>
    <property type="match status" value="1"/>
</dbReference>
<keyword evidence="3" id="KW-1185">Reference proteome</keyword>
<dbReference type="Proteomes" id="UP000788426">
    <property type="component" value="Unassembled WGS sequence"/>
</dbReference>
<evidence type="ECO:0008006" key="4">
    <source>
        <dbReference type="Google" id="ProtNLM"/>
    </source>
</evidence>
<sequence>MKKIRIQLLIILLFAGCSLSLMAQKKEISQVKQMIKKSNNLNQAEQIMRDLLKDSANIHNDKVWNTLFDVLNKRYLNGNEALYLKRPCDTTLFYNNIAEMFKVAIYFDSIQVKDNKSQKEINKSREKYANMLLSTRANLFNGGVFFIRKKDYNNGFDLLSLYITTAQHAIFSSYNLPQKDKYLPEAAYWTVFCGYKIQDANKALCYAPLALTDSTHHANTLQYLSEIYKMNKDTVRYEQTLREGFDKYPVSPFFFSRLISFYASEDNYSEGLDLVERALAIDSLNHSFRFAKSSILYHLKRYDQCIDICKSLLAEKDTTSGILLNIGLSYFNKAVDLSTKVGNVGKNKSKINSLYTKALGYLEEYRKREPQDKDKWAVALYTIYLNLNMGKEFEEIDKLLRK</sequence>
<gene>
    <name evidence="2" type="ORF">KZO38_01445</name>
</gene>
<dbReference type="RefSeq" id="WP_219479199.1">
    <property type="nucleotide sequence ID" value="NZ_JAHXCT010000001.1"/>
</dbReference>